<feature type="transmembrane region" description="Helical" evidence="1">
    <location>
        <begin position="20"/>
        <end position="38"/>
    </location>
</feature>
<sequence>MGAATPFFISCHFPSAIIRYNLSAVRHSLGFIIIIYAIKRDI</sequence>
<reference evidence="3" key="1">
    <citation type="submission" date="2009-03" db="EMBL/GenBank/DDBJ databases">
        <title>Complete genome sequence of Edwardsiella ictaluri 93-146.</title>
        <authorList>
            <person name="Williams M.L."/>
            <person name="Gillaspy A.F."/>
            <person name="Dyer D.W."/>
            <person name="Thune R.L."/>
            <person name="Waldbieser G.C."/>
            <person name="Schuster S.C."/>
            <person name="Gipson J."/>
            <person name="Zaitshik J."/>
            <person name="Landry C."/>
            <person name="Lawrence M.L."/>
        </authorList>
    </citation>
    <scope>NUCLEOTIDE SEQUENCE [LARGE SCALE GENOMIC DNA]</scope>
    <source>
        <strain evidence="3">93-146</strain>
    </source>
</reference>
<evidence type="ECO:0000256" key="1">
    <source>
        <dbReference type="SAM" id="Phobius"/>
    </source>
</evidence>
<dbReference type="HOGENOM" id="CLU_3250684_0_0_6"/>
<evidence type="ECO:0000313" key="3">
    <source>
        <dbReference type="Proteomes" id="UP000001485"/>
    </source>
</evidence>
<dbReference type="KEGG" id="eic:NT01EI_0195"/>
<proteinExistence type="predicted"/>
<keyword evidence="1" id="KW-0472">Membrane</keyword>
<name>C5B6X6_EDWI9</name>
<keyword evidence="1" id="KW-0812">Transmembrane</keyword>
<organism evidence="2 3">
    <name type="scientific">Edwardsiella ictaluri (strain 93-146)</name>
    <dbReference type="NCBI Taxonomy" id="634503"/>
    <lineage>
        <taxon>Bacteria</taxon>
        <taxon>Pseudomonadati</taxon>
        <taxon>Pseudomonadota</taxon>
        <taxon>Gammaproteobacteria</taxon>
        <taxon>Enterobacterales</taxon>
        <taxon>Hafniaceae</taxon>
        <taxon>Edwardsiella</taxon>
    </lineage>
</organism>
<gene>
    <name evidence="2" type="ordered locus">NT01EI_0195</name>
</gene>
<keyword evidence="1" id="KW-1133">Transmembrane helix</keyword>
<dbReference type="Proteomes" id="UP000001485">
    <property type="component" value="Chromosome"/>
</dbReference>
<dbReference type="AlphaFoldDB" id="C5B6X6"/>
<accession>C5B6X6</accession>
<protein>
    <submittedName>
        <fullName evidence="2">Uncharacterized protein</fullName>
    </submittedName>
</protein>
<reference evidence="2 3" key="2">
    <citation type="journal article" date="2012" name="J. Bacteriol.">
        <title>Genome Sequence of Edwardsiella ictaluri 93-146, a Strain Associated with a Natural Channel Catfish Outbreak of Enteric Septicemia of Catfish.</title>
        <authorList>
            <person name="Williams M.L."/>
            <person name="Gillaspy A.F."/>
            <person name="Dyer D.W."/>
            <person name="Thune R.L."/>
            <person name="Waldbieser G.C."/>
            <person name="Schuster S.C."/>
            <person name="Gipson J."/>
            <person name="Zaitshik J."/>
            <person name="Landry C."/>
            <person name="Banes M.M."/>
            <person name="Lawrence M.L."/>
        </authorList>
    </citation>
    <scope>NUCLEOTIDE SEQUENCE [LARGE SCALE GENOMIC DNA]</scope>
    <source>
        <strain evidence="2 3">93-146</strain>
    </source>
</reference>
<dbReference type="EMBL" id="CP001600">
    <property type="protein sequence ID" value="ACR67438.1"/>
    <property type="molecule type" value="Genomic_DNA"/>
</dbReference>
<evidence type="ECO:0000313" key="2">
    <source>
        <dbReference type="EMBL" id="ACR67438.1"/>
    </source>
</evidence>